<dbReference type="Proteomes" id="UP001151760">
    <property type="component" value="Unassembled WGS sequence"/>
</dbReference>
<evidence type="ECO:0000313" key="3">
    <source>
        <dbReference type="EMBL" id="GJT97710.1"/>
    </source>
</evidence>
<gene>
    <name evidence="3" type="ORF">Tco_1093228</name>
</gene>
<reference evidence="3" key="1">
    <citation type="journal article" date="2022" name="Int. J. Mol. Sci.">
        <title>Draft Genome of Tanacetum Coccineum: Genomic Comparison of Closely Related Tanacetum-Family Plants.</title>
        <authorList>
            <person name="Yamashiro T."/>
            <person name="Shiraishi A."/>
            <person name="Nakayama K."/>
            <person name="Satake H."/>
        </authorList>
    </citation>
    <scope>NUCLEOTIDE SEQUENCE</scope>
</reference>
<dbReference type="Pfam" id="PF22936">
    <property type="entry name" value="Pol_BBD"/>
    <property type="match status" value="1"/>
</dbReference>
<dbReference type="InterPro" id="IPR054722">
    <property type="entry name" value="PolX-like_BBD"/>
</dbReference>
<keyword evidence="1" id="KW-0732">Signal</keyword>
<reference evidence="3" key="2">
    <citation type="submission" date="2022-01" db="EMBL/GenBank/DDBJ databases">
        <authorList>
            <person name="Yamashiro T."/>
            <person name="Shiraishi A."/>
            <person name="Satake H."/>
            <person name="Nakayama K."/>
        </authorList>
    </citation>
    <scope>NUCLEOTIDE SEQUENCE</scope>
</reference>
<keyword evidence="4" id="KW-1185">Reference proteome</keyword>
<name>A0ABQ5IDE8_9ASTR</name>
<evidence type="ECO:0000259" key="2">
    <source>
        <dbReference type="Pfam" id="PF22936"/>
    </source>
</evidence>
<feature type="chain" id="PRO_5046613954" description="Retrovirus-related Pol polyprotein from transposon TNT 1-94-like beta-barrel domain-containing protein" evidence="1">
    <location>
        <begin position="28"/>
        <end position="378"/>
    </location>
</feature>
<feature type="signal peptide" evidence="1">
    <location>
        <begin position="1"/>
        <end position="27"/>
    </location>
</feature>
<comment type="caution">
    <text evidence="3">The sequence shown here is derived from an EMBL/GenBank/DDBJ whole genome shotgun (WGS) entry which is preliminary data.</text>
</comment>
<accession>A0ABQ5IDE8</accession>
<dbReference type="EMBL" id="BQNB010020605">
    <property type="protein sequence ID" value="GJT97710.1"/>
    <property type="molecule type" value="Genomic_DNA"/>
</dbReference>
<proteinExistence type="predicted"/>
<organism evidence="3 4">
    <name type="scientific">Tanacetum coccineum</name>
    <dbReference type="NCBI Taxonomy" id="301880"/>
    <lineage>
        <taxon>Eukaryota</taxon>
        <taxon>Viridiplantae</taxon>
        <taxon>Streptophyta</taxon>
        <taxon>Embryophyta</taxon>
        <taxon>Tracheophyta</taxon>
        <taxon>Spermatophyta</taxon>
        <taxon>Magnoliopsida</taxon>
        <taxon>eudicotyledons</taxon>
        <taxon>Gunneridae</taxon>
        <taxon>Pentapetalae</taxon>
        <taxon>asterids</taxon>
        <taxon>campanulids</taxon>
        <taxon>Asterales</taxon>
        <taxon>Asteraceae</taxon>
        <taxon>Asteroideae</taxon>
        <taxon>Anthemideae</taxon>
        <taxon>Anthemidinae</taxon>
        <taxon>Tanacetum</taxon>
    </lineage>
</organism>
<sequence>MTHPSPKRNIVPKAVLMRLGLISLTTARPVNTALPRTTVNSARPMTNVFNKAHSTVRRLINNKTTTKNSNFNQTVNTAILKAVLNAEKGVIDSGCSRHMTGNMSYLTDFEEIDGGYVAFGGNPKGGKITGRGSGPNWLFDIDALTKSMNYKPFVTGNQSNGNAGTKACDDAGDYEKKVTGEPGKEGGDQFCGVSKDDKVLFFNGKIKEEVYVCQPPGFEDLDFPDRVYKRTIDTEPYTSKGTKDILLLVQFVVMPSLSVVSRVPPVVALIPVGTTSTPSSTIIDQDAPSASTLPTTKETQIPVIYQGINEQLEGTETAQFDNDPFYKIFTPESSLKNHHQGISYHQICIKPTNHLNISANGQRITRWTMLLAILLDLS</sequence>
<feature type="domain" description="Retrovirus-related Pol polyprotein from transposon TNT 1-94-like beta-barrel" evidence="2">
    <location>
        <begin position="90"/>
        <end position="132"/>
    </location>
</feature>
<protein>
    <recommendedName>
        <fullName evidence="2">Retrovirus-related Pol polyprotein from transposon TNT 1-94-like beta-barrel domain-containing protein</fullName>
    </recommendedName>
</protein>
<evidence type="ECO:0000313" key="4">
    <source>
        <dbReference type="Proteomes" id="UP001151760"/>
    </source>
</evidence>
<evidence type="ECO:0000256" key="1">
    <source>
        <dbReference type="SAM" id="SignalP"/>
    </source>
</evidence>